<dbReference type="PANTHER" id="PTHR13211">
    <property type="entry name" value="TELOMERASE CAJAL BODY PROTEIN 1"/>
    <property type="match status" value="1"/>
</dbReference>
<reference evidence="1" key="1">
    <citation type="submission" date="2021-01" db="EMBL/GenBank/DDBJ databases">
        <authorList>
            <person name="Kaushik A."/>
        </authorList>
    </citation>
    <scope>NUCLEOTIDE SEQUENCE</scope>
    <source>
        <strain evidence="1">AG2-2IIIB</strain>
    </source>
</reference>
<dbReference type="InterPro" id="IPR051150">
    <property type="entry name" value="SWT21/TCAB1_mRNA_Telomere"/>
</dbReference>
<evidence type="ECO:0000313" key="1">
    <source>
        <dbReference type="EMBL" id="CAE6440753.1"/>
    </source>
</evidence>
<dbReference type="SUPFAM" id="SSF50978">
    <property type="entry name" value="WD40 repeat-like"/>
    <property type="match status" value="1"/>
</dbReference>
<dbReference type="AlphaFoldDB" id="A0A8H3AS17"/>
<dbReference type="EMBL" id="CAJMWT010002361">
    <property type="protein sequence ID" value="CAE6440753.1"/>
    <property type="molecule type" value="Genomic_DNA"/>
</dbReference>
<dbReference type="InterPro" id="IPR036322">
    <property type="entry name" value="WD40_repeat_dom_sf"/>
</dbReference>
<dbReference type="Proteomes" id="UP000663843">
    <property type="component" value="Unassembled WGS sequence"/>
</dbReference>
<gene>
    <name evidence="1" type="ORF">RDB_LOCUS75200</name>
</gene>
<sequence length="172" mass="18528">MDSNVTLQSGLASTPLPDAVVTAEELSEVPPVTANTLSEPMSEKSTLILADETSSTLTVINSRTDRPNVRPHSTLLLPSFSKTSNFFRNVQWCADGSSLLGVTEHASLEVLDLTNQENTVELKHRVSLPQPAPILSTTWFPTASTLDPASYCFVAATRDAPIKLFDASDGRV</sequence>
<evidence type="ECO:0000313" key="2">
    <source>
        <dbReference type="Proteomes" id="UP000663843"/>
    </source>
</evidence>
<name>A0A8H3AS17_9AGAM</name>
<comment type="caution">
    <text evidence="1">The sequence shown here is derived from an EMBL/GenBank/DDBJ whole genome shotgun (WGS) entry which is preliminary data.</text>
</comment>
<proteinExistence type="predicted"/>
<accession>A0A8H3AS17</accession>
<organism evidence="1 2">
    <name type="scientific">Rhizoctonia solani</name>
    <dbReference type="NCBI Taxonomy" id="456999"/>
    <lineage>
        <taxon>Eukaryota</taxon>
        <taxon>Fungi</taxon>
        <taxon>Dikarya</taxon>
        <taxon>Basidiomycota</taxon>
        <taxon>Agaricomycotina</taxon>
        <taxon>Agaricomycetes</taxon>
        <taxon>Cantharellales</taxon>
        <taxon>Ceratobasidiaceae</taxon>
        <taxon>Rhizoctonia</taxon>
    </lineage>
</organism>
<dbReference type="InterPro" id="IPR015943">
    <property type="entry name" value="WD40/YVTN_repeat-like_dom_sf"/>
</dbReference>
<protein>
    <submittedName>
        <fullName evidence="1">Uncharacterized protein</fullName>
    </submittedName>
</protein>
<dbReference type="Gene3D" id="2.130.10.10">
    <property type="entry name" value="YVTN repeat-like/Quinoprotein amine dehydrogenase"/>
    <property type="match status" value="1"/>
</dbReference>
<dbReference type="PANTHER" id="PTHR13211:SF0">
    <property type="entry name" value="TELOMERASE CAJAL BODY PROTEIN 1"/>
    <property type="match status" value="1"/>
</dbReference>